<reference evidence="1" key="2">
    <citation type="journal article" date="2021" name="PeerJ">
        <title>Extensive microbial diversity within the chicken gut microbiome revealed by metagenomics and culture.</title>
        <authorList>
            <person name="Gilroy R."/>
            <person name="Ravi A."/>
            <person name="Getino M."/>
            <person name="Pursley I."/>
            <person name="Horton D.L."/>
            <person name="Alikhan N.F."/>
            <person name="Baker D."/>
            <person name="Gharbi K."/>
            <person name="Hall N."/>
            <person name="Watson M."/>
            <person name="Adriaenssens E.M."/>
            <person name="Foster-Nyarko E."/>
            <person name="Jarju S."/>
            <person name="Secka A."/>
            <person name="Antonio M."/>
            <person name="Oren A."/>
            <person name="Chaudhuri R.R."/>
            <person name="La Ragione R."/>
            <person name="Hildebrand F."/>
            <person name="Pallen M.J."/>
        </authorList>
    </citation>
    <scope>NUCLEOTIDE SEQUENCE</scope>
    <source>
        <strain evidence="1">ChiGjej2B2-16831</strain>
    </source>
</reference>
<sequence length="125" mass="13478">MTVRALGERVEAYFAACDATRERMEQRNGAAAYRQVPYTLAGLAAATGLGKAELLRLAADGGRRGALVRAALLRVERHLSERALMGELQATMAQALLRELAPEAAGEGDERRVVVVLDDREGWSG</sequence>
<reference evidence="1" key="1">
    <citation type="submission" date="2020-10" db="EMBL/GenBank/DDBJ databases">
        <authorList>
            <person name="Gilroy R."/>
        </authorList>
    </citation>
    <scope>NUCLEOTIDE SEQUENCE</scope>
    <source>
        <strain evidence="1">ChiGjej2B2-16831</strain>
    </source>
</reference>
<comment type="caution">
    <text evidence="1">The sequence shown here is derived from an EMBL/GenBank/DDBJ whole genome shotgun (WGS) entry which is preliminary data.</text>
</comment>
<name>A0A9D1N4I8_9FIRM</name>
<dbReference type="Proteomes" id="UP000824128">
    <property type="component" value="Unassembled WGS sequence"/>
</dbReference>
<organism evidence="1 2">
    <name type="scientific">Candidatus Aphodomorpha intestinavium</name>
    <dbReference type="NCBI Taxonomy" id="2840672"/>
    <lineage>
        <taxon>Bacteria</taxon>
        <taxon>Bacillati</taxon>
        <taxon>Bacillota</taxon>
        <taxon>Clostridia</taxon>
        <taxon>Eubacteriales</taxon>
        <taxon>Candidatus Aphodomorpha</taxon>
    </lineage>
</organism>
<evidence type="ECO:0000313" key="1">
    <source>
        <dbReference type="EMBL" id="HIU95023.1"/>
    </source>
</evidence>
<protein>
    <submittedName>
        <fullName evidence="1">Uncharacterized protein</fullName>
    </submittedName>
</protein>
<dbReference type="AlphaFoldDB" id="A0A9D1N4I8"/>
<dbReference type="EMBL" id="DVNZ01000245">
    <property type="protein sequence ID" value="HIU95023.1"/>
    <property type="molecule type" value="Genomic_DNA"/>
</dbReference>
<proteinExistence type="predicted"/>
<evidence type="ECO:0000313" key="2">
    <source>
        <dbReference type="Proteomes" id="UP000824128"/>
    </source>
</evidence>
<accession>A0A9D1N4I8</accession>
<gene>
    <name evidence="1" type="ORF">IAD24_07700</name>
</gene>